<dbReference type="PATRIC" id="fig|1346330.5.peg.4054"/>
<sequence>MWFMRRIFILIPFIFLSCSGAPNKKPVQNDQPITSSEEIATIKDYSCTELLTALVRSSNALAFESFNKSEVQARIIATETDKLTIELYKSDISDRTGSEREMENTVGWLEFFSKRNKLMDITHDPDNPKELKYDKSILEGYNLLESCNAVTTPTRPSQHSGWSDVMLEKDIRFNGKVGRYFTLTEFKDNFGKPDSVKWLKDEAPCFTIFDTEAPDDTYIYKDGSRFETSKDSVAVDEFWFKNGNFITYKGVKIDASTTMDEIQRLFPTAVKGRLGLDKEGTLWVIKLREDDTGMSDGHIKLFFKNDMVYFMHWWFPC</sequence>
<feature type="signal peptide" evidence="1">
    <location>
        <begin position="1"/>
        <end position="20"/>
    </location>
</feature>
<keyword evidence="1" id="KW-0732">Signal</keyword>
<feature type="chain" id="PRO_5004628195" description="Lipoprotein" evidence="1">
    <location>
        <begin position="21"/>
        <end position="317"/>
    </location>
</feature>
<dbReference type="EMBL" id="ATDL01000022">
    <property type="protein sequence ID" value="ERJ57323.1"/>
    <property type="molecule type" value="Genomic_DNA"/>
</dbReference>
<accession>U2J3U9</accession>
<evidence type="ECO:0000313" key="3">
    <source>
        <dbReference type="Proteomes" id="UP000016584"/>
    </source>
</evidence>
<gene>
    <name evidence="2" type="ORF">M472_00950</name>
</gene>
<comment type="caution">
    <text evidence="2">The sequence shown here is derived from an EMBL/GenBank/DDBJ whole genome shotgun (WGS) entry which is preliminary data.</text>
</comment>
<dbReference type="AlphaFoldDB" id="U2J3U9"/>
<proteinExistence type="predicted"/>
<name>U2J3U9_9SPHI</name>
<organism evidence="2 3">
    <name type="scientific">Sphingobacterium paucimobilis HER1398</name>
    <dbReference type="NCBI Taxonomy" id="1346330"/>
    <lineage>
        <taxon>Bacteria</taxon>
        <taxon>Pseudomonadati</taxon>
        <taxon>Bacteroidota</taxon>
        <taxon>Sphingobacteriia</taxon>
        <taxon>Sphingobacteriales</taxon>
        <taxon>Sphingobacteriaceae</taxon>
        <taxon>Sphingobacterium</taxon>
    </lineage>
</organism>
<evidence type="ECO:0000256" key="1">
    <source>
        <dbReference type="SAM" id="SignalP"/>
    </source>
</evidence>
<dbReference type="PROSITE" id="PS51257">
    <property type="entry name" value="PROKAR_LIPOPROTEIN"/>
    <property type="match status" value="1"/>
</dbReference>
<evidence type="ECO:0000313" key="2">
    <source>
        <dbReference type="EMBL" id="ERJ57323.1"/>
    </source>
</evidence>
<keyword evidence="3" id="KW-1185">Reference proteome</keyword>
<protein>
    <recommendedName>
        <fullName evidence="4">Lipoprotein</fullName>
    </recommendedName>
</protein>
<dbReference type="STRING" id="1346330.M472_00950"/>
<evidence type="ECO:0008006" key="4">
    <source>
        <dbReference type="Google" id="ProtNLM"/>
    </source>
</evidence>
<reference evidence="2 3" key="1">
    <citation type="journal article" date="2013" name="Genome Announc.">
        <title>The Draft Genome Sequence of Sphingomonas paucimobilis Strain HER1398 (Proteobacteria), Host to the Giant PAU Phage, Indicates That It Is a Member of the Genus Sphingobacterium (Bacteroidetes).</title>
        <authorList>
            <person name="White R.A.III."/>
            <person name="Suttle C.A."/>
        </authorList>
    </citation>
    <scope>NUCLEOTIDE SEQUENCE [LARGE SCALE GENOMIC DNA]</scope>
    <source>
        <strain evidence="2 3">HER1398</strain>
    </source>
</reference>
<dbReference type="Proteomes" id="UP000016584">
    <property type="component" value="Unassembled WGS sequence"/>
</dbReference>